<name>A0A6L2P0P4_TANCI</name>
<protein>
    <submittedName>
        <fullName evidence="3">Uncharacterized protein</fullName>
    </submittedName>
</protein>
<feature type="region of interest" description="Disordered" evidence="2">
    <location>
        <begin position="602"/>
        <end position="637"/>
    </location>
</feature>
<feature type="compositionally biased region" description="Acidic residues" evidence="2">
    <location>
        <begin position="730"/>
        <end position="739"/>
    </location>
</feature>
<feature type="region of interest" description="Disordered" evidence="2">
    <location>
        <begin position="495"/>
        <end position="534"/>
    </location>
</feature>
<feature type="region of interest" description="Disordered" evidence="2">
    <location>
        <begin position="703"/>
        <end position="745"/>
    </location>
</feature>
<keyword evidence="1" id="KW-0175">Coiled coil</keyword>
<sequence length="1048" mass="117062">MKQADFIQTPFKVNVPWELTRIEAMWIWKLSLSIISYLQISYDYKPFQATSDESSNQNSFQATFDESSDHNPFQVTSDDTFNSNFEDTCSFDSTWEKKLSKGKLGSKSTQAQKKLLMRIVYNGRPGSSSRNAAICTTLVVPTKSVKNLVPIPSEYEVNSDNKSECDVPIKDESSPIFTTFSNPLFDCNDDFTSSNDESFSNEDVSMEIFKIYSNPLFDDEEIISNKIDPHYFNAESNLIESLPNRDTLFDSSPKFDYLEEFSGELMPTNIINEERIRREHEEYISLMEKLLTINSFPRPLENFHANTIIETLPTSPIPVEDSDSLREEIDIFTGTDDLMPSGIESDDYDLEGDIYFLKELLSNDSLPFSENESSNFDHHDDPSFPRPPLKPPDVEVFFEPDSSVLTTNVVKGISEHYVLMPNILPTLPTFDSLYPVYDTLLPFSSKNEDKVSKPGILSYLLVSHLDKITSDFSESPMMMYGGDIPLLDVPSDDTLKSSSDDTCSSDSTLEQKKAFEGEPGSRLTQVKKGSKGKVWSRSTQAKKKLLMVNKGQALQKKKTTILSEIVQDKKRGVSGAFVCGGLRDNRDEVEGVAGIWGLGEQDTESEPFEGEAKTPESPHIVAPPTSHVEESEGSGTSGVIYTSSNSTVPLSPDHLLTHTTPALVPILCRTTQMVVRVPPAMSPGLSAGIAEKRYRGMSELILSADNEEDEEVEESLDSDSVSEDAKDEGPTTEDEDPAVGDEGLAAGDKGLVMSAPLGLGYGAFRSRELTLEEDNVYSMFEVGQGSGFTPEPEISKRVSVSRQPTLTIWTDSKDAPSIVFSSISSPMISLTVPSPIASPDHTRRLDAMPPTLFAEIDRDAWTGRVDTRMTDMSRAGYDDHRLVHDMLLQQTTLQQELQEMIGHITALEQERDRRERWHRVQTLTTGEAIGDGTVSDIMGDEMDEETIEGAGEMGNEPDNHSGDGGRVDTRMTDMSRAGYDDHRLVHDMLLQQTTLQQELQEMIGRITALEQERDRRERLRAQFFSCVSALRLVARDRADTYFLIRIDV</sequence>
<dbReference type="AlphaFoldDB" id="A0A6L2P0P4"/>
<dbReference type="EMBL" id="BKCJ010010402">
    <property type="protein sequence ID" value="GEU91427.1"/>
    <property type="molecule type" value="Genomic_DNA"/>
</dbReference>
<feature type="region of interest" description="Disordered" evidence="2">
    <location>
        <begin position="58"/>
        <end position="79"/>
    </location>
</feature>
<accession>A0A6L2P0P4</accession>
<evidence type="ECO:0000256" key="1">
    <source>
        <dbReference type="SAM" id="Coils"/>
    </source>
</evidence>
<comment type="caution">
    <text evidence="3">The sequence shown here is derived from an EMBL/GenBank/DDBJ whole genome shotgun (WGS) entry which is preliminary data.</text>
</comment>
<evidence type="ECO:0000313" key="3">
    <source>
        <dbReference type="EMBL" id="GEU91427.1"/>
    </source>
</evidence>
<gene>
    <name evidence="3" type="ORF">Tci_063405</name>
</gene>
<reference evidence="3" key="1">
    <citation type="journal article" date="2019" name="Sci. Rep.">
        <title>Draft genome of Tanacetum cinerariifolium, the natural source of mosquito coil.</title>
        <authorList>
            <person name="Yamashiro T."/>
            <person name="Shiraishi A."/>
            <person name="Satake H."/>
            <person name="Nakayama K."/>
        </authorList>
    </citation>
    <scope>NUCLEOTIDE SEQUENCE</scope>
</reference>
<feature type="coiled-coil region" evidence="1">
    <location>
        <begin position="992"/>
        <end position="1019"/>
    </location>
</feature>
<feature type="compositionally biased region" description="Acidic residues" evidence="2">
    <location>
        <begin position="705"/>
        <end position="722"/>
    </location>
</feature>
<organism evidence="3">
    <name type="scientific">Tanacetum cinerariifolium</name>
    <name type="common">Dalmatian daisy</name>
    <name type="synonym">Chrysanthemum cinerariifolium</name>
    <dbReference type="NCBI Taxonomy" id="118510"/>
    <lineage>
        <taxon>Eukaryota</taxon>
        <taxon>Viridiplantae</taxon>
        <taxon>Streptophyta</taxon>
        <taxon>Embryophyta</taxon>
        <taxon>Tracheophyta</taxon>
        <taxon>Spermatophyta</taxon>
        <taxon>Magnoliopsida</taxon>
        <taxon>eudicotyledons</taxon>
        <taxon>Gunneridae</taxon>
        <taxon>Pentapetalae</taxon>
        <taxon>asterids</taxon>
        <taxon>campanulids</taxon>
        <taxon>Asterales</taxon>
        <taxon>Asteraceae</taxon>
        <taxon>Asteroideae</taxon>
        <taxon>Anthemideae</taxon>
        <taxon>Anthemidinae</taxon>
        <taxon>Tanacetum</taxon>
    </lineage>
</organism>
<proteinExistence type="predicted"/>
<evidence type="ECO:0000256" key="2">
    <source>
        <dbReference type="SAM" id="MobiDB-lite"/>
    </source>
</evidence>